<accession>A0A8J2LDH3</accession>
<name>A0A8J2LDH3_9HEXA</name>
<dbReference type="PANTHER" id="PTHR12243:SF67">
    <property type="entry name" value="COREPRESSOR OF PANGOLIN, ISOFORM A-RELATED"/>
    <property type="match status" value="1"/>
</dbReference>
<keyword evidence="3" id="KW-1185">Reference proteome</keyword>
<feature type="domain" description="MADF" evidence="1">
    <location>
        <begin position="17"/>
        <end position="111"/>
    </location>
</feature>
<proteinExistence type="predicted"/>
<evidence type="ECO:0000313" key="3">
    <source>
        <dbReference type="Proteomes" id="UP000708208"/>
    </source>
</evidence>
<evidence type="ECO:0000259" key="1">
    <source>
        <dbReference type="PROSITE" id="PS51029"/>
    </source>
</evidence>
<protein>
    <recommendedName>
        <fullName evidence="1">MADF domain-containing protein</fullName>
    </recommendedName>
</protein>
<dbReference type="SMART" id="SM00595">
    <property type="entry name" value="MADF"/>
    <property type="match status" value="1"/>
</dbReference>
<evidence type="ECO:0000313" key="2">
    <source>
        <dbReference type="EMBL" id="CAG7830919.1"/>
    </source>
</evidence>
<dbReference type="OrthoDB" id="5984255at2759"/>
<dbReference type="Proteomes" id="UP000708208">
    <property type="component" value="Unassembled WGS sequence"/>
</dbReference>
<organism evidence="2 3">
    <name type="scientific">Allacma fusca</name>
    <dbReference type="NCBI Taxonomy" id="39272"/>
    <lineage>
        <taxon>Eukaryota</taxon>
        <taxon>Metazoa</taxon>
        <taxon>Ecdysozoa</taxon>
        <taxon>Arthropoda</taxon>
        <taxon>Hexapoda</taxon>
        <taxon>Collembola</taxon>
        <taxon>Symphypleona</taxon>
        <taxon>Sminthuridae</taxon>
        <taxon>Allacma</taxon>
    </lineage>
</organism>
<dbReference type="InterPro" id="IPR006578">
    <property type="entry name" value="MADF-dom"/>
</dbReference>
<dbReference type="InterPro" id="IPR039353">
    <property type="entry name" value="TF_Adf1"/>
</dbReference>
<dbReference type="Pfam" id="PF10545">
    <property type="entry name" value="MADF_DNA_bdg"/>
    <property type="match status" value="1"/>
</dbReference>
<dbReference type="EMBL" id="CAJVCH010558073">
    <property type="protein sequence ID" value="CAG7830919.1"/>
    <property type="molecule type" value="Genomic_DNA"/>
</dbReference>
<dbReference type="GO" id="GO:0005667">
    <property type="term" value="C:transcription regulator complex"/>
    <property type="evidence" value="ECO:0007669"/>
    <property type="project" value="TreeGrafter"/>
</dbReference>
<dbReference type="PANTHER" id="PTHR12243">
    <property type="entry name" value="MADF DOMAIN TRANSCRIPTION FACTOR"/>
    <property type="match status" value="1"/>
</dbReference>
<dbReference type="GO" id="GO:0006357">
    <property type="term" value="P:regulation of transcription by RNA polymerase II"/>
    <property type="evidence" value="ECO:0007669"/>
    <property type="project" value="TreeGrafter"/>
</dbReference>
<gene>
    <name evidence="2" type="ORF">AFUS01_LOCUS40686</name>
</gene>
<comment type="caution">
    <text evidence="2">The sequence shown here is derived from an EMBL/GenBank/DDBJ whole genome shotgun (WGS) entry which is preliminary data.</text>
</comment>
<dbReference type="AlphaFoldDB" id="A0A8J2LDH3"/>
<dbReference type="GO" id="GO:0005634">
    <property type="term" value="C:nucleus"/>
    <property type="evidence" value="ECO:0007669"/>
    <property type="project" value="TreeGrafter"/>
</dbReference>
<dbReference type="PROSITE" id="PS51029">
    <property type="entry name" value="MADF"/>
    <property type="match status" value="1"/>
</dbReference>
<reference evidence="2" key="1">
    <citation type="submission" date="2021-06" db="EMBL/GenBank/DDBJ databases">
        <authorList>
            <person name="Hodson N. C."/>
            <person name="Mongue J. A."/>
            <person name="Jaron S. K."/>
        </authorList>
    </citation>
    <scope>NUCLEOTIDE SEQUENCE</scope>
</reference>
<sequence length="230" mass="26536">MPKTRQSSDQDDSWEERLIEAVYLRSSIYDLKDPDYSRSKKKNQAWKDVAEEVMKLEAICRTRWRSLRDHFKKKEADMKSGKSGKGLEEGENLPCSWKWFSRLSFLREKTYHGNTTDTMDEPNKHANDDGECILNVNTENQAGESVANPKDSIKAAKKRKSSPTQWTGVIDQLKSVIEVSNSQMTETTSDSFGAYLAKEMEDMTSEERDDFKYDVATLIRNIKKSRKNVL</sequence>